<dbReference type="Gene3D" id="3.30.420.610">
    <property type="entry name" value="LOTUS domain-like"/>
    <property type="match status" value="1"/>
</dbReference>
<evidence type="ECO:0000256" key="2">
    <source>
        <dbReference type="ARBA" id="ARBA00022490"/>
    </source>
</evidence>
<comment type="subcellular location">
    <subcellularLocation>
        <location evidence="1">Cytoplasm</location>
    </subcellularLocation>
</comment>
<dbReference type="GO" id="GO:0005737">
    <property type="term" value="C:cytoplasm"/>
    <property type="evidence" value="ECO:0007669"/>
    <property type="project" value="UniProtKB-SubCell"/>
</dbReference>
<dbReference type="OrthoDB" id="341421at2759"/>
<dbReference type="SMART" id="SM00333">
    <property type="entry name" value="TUDOR"/>
    <property type="match status" value="1"/>
</dbReference>
<evidence type="ECO:0000256" key="1">
    <source>
        <dbReference type="ARBA" id="ARBA00004496"/>
    </source>
</evidence>
<dbReference type="SUPFAM" id="SSF50199">
    <property type="entry name" value="Staphylococcal nuclease"/>
    <property type="match status" value="1"/>
</dbReference>
<dbReference type="Proteomes" id="UP000249218">
    <property type="component" value="Unassembled WGS sequence"/>
</dbReference>
<dbReference type="EMBL" id="KZ149952">
    <property type="protein sequence ID" value="PZC76596.1"/>
    <property type="molecule type" value="Genomic_DNA"/>
</dbReference>
<keyword evidence="3" id="KW-0677">Repeat</keyword>
<dbReference type="GO" id="GO:0030154">
    <property type="term" value="P:cell differentiation"/>
    <property type="evidence" value="ECO:0007669"/>
    <property type="project" value="UniProtKB-ARBA"/>
</dbReference>
<feature type="domain" description="HTH OST-type" evidence="7">
    <location>
        <begin position="30"/>
        <end position="103"/>
    </location>
</feature>
<gene>
    <name evidence="8" type="primary">HaOG204436</name>
    <name evidence="8" type="ORF">B5X24_HaOG204436</name>
</gene>
<dbReference type="InterPro" id="IPR041966">
    <property type="entry name" value="LOTUS-like"/>
</dbReference>
<dbReference type="PANTHER" id="PTHR22948:SF29">
    <property type="entry name" value="FI02030P-RELATED"/>
    <property type="match status" value="1"/>
</dbReference>
<evidence type="ECO:0000313" key="9">
    <source>
        <dbReference type="Proteomes" id="UP000249218"/>
    </source>
</evidence>
<dbReference type="Gene3D" id="2.30.30.140">
    <property type="match status" value="1"/>
</dbReference>
<evidence type="ECO:0000256" key="5">
    <source>
        <dbReference type="SAM" id="MobiDB-lite"/>
    </source>
</evidence>
<dbReference type="InterPro" id="IPR035437">
    <property type="entry name" value="SNase_OB-fold_sf"/>
</dbReference>
<dbReference type="InterPro" id="IPR050621">
    <property type="entry name" value="Tudor_domain_containing"/>
</dbReference>
<protein>
    <recommendedName>
        <fullName evidence="10">Tudor domain-containing protein</fullName>
    </recommendedName>
</protein>
<dbReference type="Pfam" id="PF00567">
    <property type="entry name" value="TUDOR"/>
    <property type="match status" value="1"/>
</dbReference>
<evidence type="ECO:0000259" key="6">
    <source>
        <dbReference type="PROSITE" id="PS50304"/>
    </source>
</evidence>
<keyword evidence="2" id="KW-0963">Cytoplasm</keyword>
<evidence type="ECO:0000259" key="7">
    <source>
        <dbReference type="PROSITE" id="PS51644"/>
    </source>
</evidence>
<name>A0A2W1BVC3_HELAM</name>
<evidence type="ECO:0000256" key="3">
    <source>
        <dbReference type="ARBA" id="ARBA00022737"/>
    </source>
</evidence>
<dbReference type="SUPFAM" id="SSF63748">
    <property type="entry name" value="Tudor/PWWP/MBT"/>
    <property type="match status" value="1"/>
</dbReference>
<feature type="region of interest" description="Disordered" evidence="5">
    <location>
        <begin position="407"/>
        <end position="470"/>
    </location>
</feature>
<dbReference type="InterPro" id="IPR002999">
    <property type="entry name" value="Tudor"/>
</dbReference>
<keyword evidence="4" id="KW-0221">Differentiation</keyword>
<evidence type="ECO:0000313" key="8">
    <source>
        <dbReference type="EMBL" id="PZC76596.1"/>
    </source>
</evidence>
<organism evidence="8 9">
    <name type="scientific">Helicoverpa armigera</name>
    <name type="common">Cotton bollworm</name>
    <name type="synonym">Heliothis armigera</name>
    <dbReference type="NCBI Taxonomy" id="29058"/>
    <lineage>
        <taxon>Eukaryota</taxon>
        <taxon>Metazoa</taxon>
        <taxon>Ecdysozoa</taxon>
        <taxon>Arthropoda</taxon>
        <taxon>Hexapoda</taxon>
        <taxon>Insecta</taxon>
        <taxon>Pterygota</taxon>
        <taxon>Neoptera</taxon>
        <taxon>Endopterygota</taxon>
        <taxon>Lepidoptera</taxon>
        <taxon>Glossata</taxon>
        <taxon>Ditrysia</taxon>
        <taxon>Noctuoidea</taxon>
        <taxon>Noctuidae</taxon>
        <taxon>Heliothinae</taxon>
        <taxon>Helicoverpa</taxon>
    </lineage>
</organism>
<reference evidence="8 9" key="1">
    <citation type="journal article" date="2017" name="BMC Biol.">
        <title>Genomic innovations, transcriptional plasticity and gene loss underlying the evolution and divergence of two highly polyphagous and invasive Helicoverpa pest species.</title>
        <authorList>
            <person name="Pearce S.L."/>
            <person name="Clarke D.F."/>
            <person name="East P.D."/>
            <person name="Elfekih S."/>
            <person name="Gordon K.H."/>
            <person name="Jermiin L.S."/>
            <person name="McGaughran A."/>
            <person name="Oakeshott J.G."/>
            <person name="Papanikolaou A."/>
            <person name="Perera O.P."/>
            <person name="Rane R.V."/>
            <person name="Richards S."/>
            <person name="Tay W.T."/>
            <person name="Walsh T.K."/>
            <person name="Anderson A."/>
            <person name="Anderson C.J."/>
            <person name="Asgari S."/>
            <person name="Board P.G."/>
            <person name="Bretschneider A."/>
            <person name="Campbell P.M."/>
            <person name="Chertemps T."/>
            <person name="Christeller J.T."/>
            <person name="Coppin C.W."/>
            <person name="Downes S.J."/>
            <person name="Duan G."/>
            <person name="Farnsworth C.A."/>
            <person name="Good R.T."/>
            <person name="Han L.B."/>
            <person name="Han Y.C."/>
            <person name="Hatje K."/>
            <person name="Horne I."/>
            <person name="Huang Y.P."/>
            <person name="Hughes D.S."/>
            <person name="Jacquin-Joly E."/>
            <person name="James W."/>
            <person name="Jhangiani S."/>
            <person name="Kollmar M."/>
            <person name="Kuwar S.S."/>
            <person name="Li S."/>
            <person name="Liu N.Y."/>
            <person name="Maibeche M.T."/>
            <person name="Miller J.R."/>
            <person name="Montagne N."/>
            <person name="Perry T."/>
            <person name="Qu J."/>
            <person name="Song S.V."/>
            <person name="Sutton G.G."/>
            <person name="Vogel H."/>
            <person name="Walenz B.P."/>
            <person name="Xu W."/>
            <person name="Zhang H.J."/>
            <person name="Zou Z."/>
            <person name="Batterham P."/>
            <person name="Edwards O.R."/>
            <person name="Feyereisen R."/>
            <person name="Gibbs R.A."/>
            <person name="Heckel D.G."/>
            <person name="McGrath A."/>
            <person name="Robin C."/>
            <person name="Scherer S.E."/>
            <person name="Worley K.C."/>
            <person name="Wu Y.D."/>
        </authorList>
    </citation>
    <scope>NUCLEOTIDE SEQUENCE [LARGE SCALE GENOMIC DNA]</scope>
    <source>
        <strain evidence="8">Harm_GR_Male_#8</strain>
        <tissue evidence="8">Whole organism</tissue>
    </source>
</reference>
<keyword evidence="4" id="KW-0744">Spermatogenesis</keyword>
<feature type="domain" description="Tudor" evidence="6">
    <location>
        <begin position="214"/>
        <end position="271"/>
    </location>
</feature>
<dbReference type="AlphaFoldDB" id="A0A2W1BVC3"/>
<evidence type="ECO:0008006" key="10">
    <source>
        <dbReference type="Google" id="ProtNLM"/>
    </source>
</evidence>
<keyword evidence="9" id="KW-1185">Reference proteome</keyword>
<dbReference type="PANTHER" id="PTHR22948">
    <property type="entry name" value="TUDOR DOMAIN CONTAINING PROTEIN"/>
    <property type="match status" value="1"/>
</dbReference>
<proteinExistence type="predicted"/>
<dbReference type="GO" id="GO:0007283">
    <property type="term" value="P:spermatogenesis"/>
    <property type="evidence" value="ECO:0007669"/>
    <property type="project" value="UniProtKB-KW"/>
</dbReference>
<accession>A0A2W1BVC3</accession>
<dbReference type="InterPro" id="IPR025605">
    <property type="entry name" value="OST-HTH/LOTUS_dom"/>
</dbReference>
<dbReference type="PROSITE" id="PS51644">
    <property type="entry name" value="HTH_OST"/>
    <property type="match status" value="1"/>
</dbReference>
<feature type="compositionally biased region" description="Low complexity" evidence="5">
    <location>
        <begin position="429"/>
        <end position="446"/>
    </location>
</feature>
<dbReference type="Gene3D" id="2.40.50.90">
    <property type="match status" value="1"/>
</dbReference>
<evidence type="ECO:0000256" key="4">
    <source>
        <dbReference type="ARBA" id="ARBA00022871"/>
    </source>
</evidence>
<sequence length="516" mass="57236">MSSACNKRKASRPAEKCTPIPIRIERVMISHRLLKAQIIELVRANQGGVTIITLLPLYRERFKLDFRFPLFGHRCLLSLLSQMTEHLVLTLLEDGEWFVHLRGTEPQFPPAPIPRPVRASTPVTAEDALPNIPYGKDVFPEDCMQLTEVIPESSLRDIQPGDVLEISVGEVYSPSHFWFLRVGEEYDTALQNIMDEMTRYYDVEGRSRILAVGAFRVGHYCSAEYGRRWHRAVIVQLVDSDTAKVLYVDYGTVESLPRRELRPLKREWAQLPAQALRARLACVRPCADATRWPFASSAHFFKLVSDMQLVATVVSVNTEEEVIETMLLDTSTPVDVCVSEALVKAGHADARRDSVLGTEPYLLPTFEALESGATLSLKEIEFNLSNGVALQKLPAYVEHVIEPIKRATTTRDEAPGLTRDSASEPSTPGQLLLAALQGGTSSSSSLDAEPRSHSSTPLGERPLSSSASIGSVESVESDVAALTLAERDTYNSLFRENPVAAHWYKDGALGRAMHTE</sequence>
<dbReference type="PROSITE" id="PS50304">
    <property type="entry name" value="TUDOR"/>
    <property type="match status" value="1"/>
</dbReference>